<keyword evidence="1" id="KW-1133">Transmembrane helix</keyword>
<proteinExistence type="predicted"/>
<feature type="transmembrane region" description="Helical" evidence="1">
    <location>
        <begin position="42"/>
        <end position="68"/>
    </location>
</feature>
<reference evidence="2 3" key="1">
    <citation type="journal article" date="2022" name="Nat. Plants">
        <title>Genomes of leafy and leafless Platanthera orchids illuminate the evolution of mycoheterotrophy.</title>
        <authorList>
            <person name="Li M.H."/>
            <person name="Liu K.W."/>
            <person name="Li Z."/>
            <person name="Lu H.C."/>
            <person name="Ye Q.L."/>
            <person name="Zhang D."/>
            <person name="Wang J.Y."/>
            <person name="Li Y.F."/>
            <person name="Zhong Z.M."/>
            <person name="Liu X."/>
            <person name="Yu X."/>
            <person name="Liu D.K."/>
            <person name="Tu X.D."/>
            <person name="Liu B."/>
            <person name="Hao Y."/>
            <person name="Liao X.Y."/>
            <person name="Jiang Y.T."/>
            <person name="Sun W.H."/>
            <person name="Chen J."/>
            <person name="Chen Y.Q."/>
            <person name="Ai Y."/>
            <person name="Zhai J.W."/>
            <person name="Wu S.S."/>
            <person name="Zhou Z."/>
            <person name="Hsiao Y.Y."/>
            <person name="Wu W.L."/>
            <person name="Chen Y.Y."/>
            <person name="Lin Y.F."/>
            <person name="Hsu J.L."/>
            <person name="Li C.Y."/>
            <person name="Wang Z.W."/>
            <person name="Zhao X."/>
            <person name="Zhong W.Y."/>
            <person name="Ma X.K."/>
            <person name="Ma L."/>
            <person name="Huang J."/>
            <person name="Chen G.Z."/>
            <person name="Huang M.Z."/>
            <person name="Huang L."/>
            <person name="Peng D.H."/>
            <person name="Luo Y.B."/>
            <person name="Zou S.Q."/>
            <person name="Chen S.P."/>
            <person name="Lan S."/>
            <person name="Tsai W.C."/>
            <person name="Van de Peer Y."/>
            <person name="Liu Z.J."/>
        </authorList>
    </citation>
    <scope>NUCLEOTIDE SEQUENCE [LARGE SCALE GENOMIC DNA]</scope>
    <source>
        <strain evidence="2">Lor287</strain>
    </source>
</reference>
<name>A0AAP0B0G3_9ASPA</name>
<evidence type="ECO:0000313" key="3">
    <source>
        <dbReference type="Proteomes" id="UP001418222"/>
    </source>
</evidence>
<dbReference type="Proteomes" id="UP001418222">
    <property type="component" value="Unassembled WGS sequence"/>
</dbReference>
<gene>
    <name evidence="2" type="ORF">KSP39_PZI020835</name>
</gene>
<accession>A0AAP0B0G3</accession>
<dbReference type="EMBL" id="JBBWWQ010000018">
    <property type="protein sequence ID" value="KAK8921777.1"/>
    <property type="molecule type" value="Genomic_DNA"/>
</dbReference>
<evidence type="ECO:0000313" key="2">
    <source>
        <dbReference type="EMBL" id="KAK8921777.1"/>
    </source>
</evidence>
<keyword evidence="1" id="KW-0812">Transmembrane</keyword>
<evidence type="ECO:0000256" key="1">
    <source>
        <dbReference type="SAM" id="Phobius"/>
    </source>
</evidence>
<keyword evidence="1" id="KW-0472">Membrane</keyword>
<keyword evidence="3" id="KW-1185">Reference proteome</keyword>
<dbReference type="AlphaFoldDB" id="A0AAP0B0G3"/>
<organism evidence="2 3">
    <name type="scientific">Platanthera zijinensis</name>
    <dbReference type="NCBI Taxonomy" id="2320716"/>
    <lineage>
        <taxon>Eukaryota</taxon>
        <taxon>Viridiplantae</taxon>
        <taxon>Streptophyta</taxon>
        <taxon>Embryophyta</taxon>
        <taxon>Tracheophyta</taxon>
        <taxon>Spermatophyta</taxon>
        <taxon>Magnoliopsida</taxon>
        <taxon>Liliopsida</taxon>
        <taxon>Asparagales</taxon>
        <taxon>Orchidaceae</taxon>
        <taxon>Orchidoideae</taxon>
        <taxon>Orchideae</taxon>
        <taxon>Orchidinae</taxon>
        <taxon>Platanthera</taxon>
    </lineage>
</organism>
<protein>
    <submittedName>
        <fullName evidence="2">Uncharacterized protein</fullName>
    </submittedName>
</protein>
<feature type="transmembrane region" description="Helical" evidence="1">
    <location>
        <begin position="109"/>
        <end position="131"/>
    </location>
</feature>
<comment type="caution">
    <text evidence="2">The sequence shown here is derived from an EMBL/GenBank/DDBJ whole genome shotgun (WGS) entry which is preliminary data.</text>
</comment>
<sequence length="135" mass="15276">MPWLLSCNANDSCCYTRHHQNLISQAIDVHEISNARSIVRILLSYTGILLFLVNCYILLVKVITASAFCSSSLFNWGSSWRSRACRAFLDRGKSCILFFSLFPSLRNSAVTQFGGLLWFLCLLNLCNTSLLRKSQ</sequence>